<protein>
    <submittedName>
        <fullName evidence="3">Uncharacterized protein</fullName>
    </submittedName>
</protein>
<feature type="signal peptide" evidence="2">
    <location>
        <begin position="1"/>
        <end position="21"/>
    </location>
</feature>
<dbReference type="STRING" id="755732.Fluta_3943"/>
<dbReference type="eggNOG" id="ENOG50300G7">
    <property type="taxonomic scope" value="Bacteria"/>
</dbReference>
<feature type="region of interest" description="Disordered" evidence="1">
    <location>
        <begin position="26"/>
        <end position="46"/>
    </location>
</feature>
<dbReference type="KEGG" id="fte:Fluta_3943"/>
<dbReference type="RefSeq" id="WP_013688665.1">
    <property type="nucleotide sequence ID" value="NC_015321.1"/>
</dbReference>
<evidence type="ECO:0000313" key="4">
    <source>
        <dbReference type="Proteomes" id="UP000007463"/>
    </source>
</evidence>
<feature type="chain" id="PRO_5003279890" evidence="2">
    <location>
        <begin position="22"/>
        <end position="407"/>
    </location>
</feature>
<proteinExistence type="predicted"/>
<reference evidence="4" key="2">
    <citation type="submission" date="2011-02" db="EMBL/GenBank/DDBJ databases">
        <title>The complete genome of Fluviicola taffensis DSM 16823.</title>
        <authorList>
            <consortium name="US DOE Joint Genome Institute (JGI-PGF)"/>
            <person name="Lucas S."/>
            <person name="Copeland A."/>
            <person name="Lapidus A."/>
            <person name="Bruce D."/>
            <person name="Goodwin L."/>
            <person name="Pitluck S."/>
            <person name="Kyrpides N."/>
            <person name="Mavromatis K."/>
            <person name="Ivanova N."/>
            <person name="Mikhailova N."/>
            <person name="Pagani I."/>
            <person name="Chertkov O."/>
            <person name="Detter J.C."/>
            <person name="Han C."/>
            <person name="Tapia R."/>
            <person name="Land M."/>
            <person name="Hauser L."/>
            <person name="Markowitz V."/>
            <person name="Cheng J.-F."/>
            <person name="Hugenholtz P."/>
            <person name="Woyke T."/>
            <person name="Wu D."/>
            <person name="Tindall B."/>
            <person name="Pomrenke H.G."/>
            <person name="Brambilla E."/>
            <person name="Klenk H.-P."/>
            <person name="Eisen J.A."/>
        </authorList>
    </citation>
    <scope>NUCLEOTIDE SEQUENCE [LARGE SCALE GENOMIC DNA]</scope>
    <source>
        <strain evidence="4">DSM 16823 / RW262 / RW262</strain>
    </source>
</reference>
<accession>F2IHU8</accession>
<dbReference type="EMBL" id="CP002542">
    <property type="protein sequence ID" value="AEA45907.1"/>
    <property type="molecule type" value="Genomic_DNA"/>
</dbReference>
<keyword evidence="2" id="KW-0732">Signal</keyword>
<gene>
    <name evidence="3" type="ordered locus">Fluta_3943</name>
</gene>
<keyword evidence="4" id="KW-1185">Reference proteome</keyword>
<evidence type="ECO:0000256" key="2">
    <source>
        <dbReference type="SAM" id="SignalP"/>
    </source>
</evidence>
<name>F2IHU8_FLUTR</name>
<dbReference type="OrthoDB" id="9553335at2"/>
<dbReference type="Proteomes" id="UP000007463">
    <property type="component" value="Chromosome"/>
</dbReference>
<feature type="compositionally biased region" description="Low complexity" evidence="1">
    <location>
        <begin position="27"/>
        <end position="38"/>
    </location>
</feature>
<sequence precursor="true">MRQFTLLIILFFVSVATKAQSQENVYNNSNTKNSNTNNQQISPAVQDTTTKIQYEEIQIQSKSVRSEKKAKSLKADQLEEAEKSELKDSNNSSQLLKTAQFQFETNYSNSKHQLYRRSPNNLEFSSMVKSANLYKEILPSSFEKHFYTYLISKYNPNQFNELEQAAKLNPTKTEVQQELAVFGIAVDNQELADSVTMQMITQNKITGGLLNYTSDLVNSIPANGTLLLHGYTELIPANYQRNTLGRDDIELISVDLMQSSAYQDRLEAKGFVMPNTTFVDTAFVQNFCALNTTKNIYLSMSFPKEYFQGMSSSLTTVGLTFAYNQTSLDYNAWNISLFEKVWKKHEMGVSKDQQSDALSANYLPTLISIARLYEEYNKTEEVKNTNQLILSVATRARKTGQLSKIKR</sequence>
<evidence type="ECO:0000313" key="3">
    <source>
        <dbReference type="EMBL" id="AEA45907.1"/>
    </source>
</evidence>
<dbReference type="AlphaFoldDB" id="F2IHU8"/>
<dbReference type="HOGENOM" id="CLU_675695_0_0_10"/>
<reference evidence="3 4" key="1">
    <citation type="journal article" date="2011" name="Stand. Genomic Sci.">
        <title>Complete genome sequence of the gliding freshwater bacterium Fluviicola taffensis type strain (RW262).</title>
        <authorList>
            <person name="Woyke T."/>
            <person name="Chertkov O."/>
            <person name="Lapidus A."/>
            <person name="Nolan M."/>
            <person name="Lucas S."/>
            <person name="Del Rio T.G."/>
            <person name="Tice H."/>
            <person name="Cheng J.F."/>
            <person name="Tapia R."/>
            <person name="Han C."/>
            <person name="Goodwin L."/>
            <person name="Pitluck S."/>
            <person name="Liolios K."/>
            <person name="Pagani I."/>
            <person name="Ivanova N."/>
            <person name="Huntemann M."/>
            <person name="Mavromatis K."/>
            <person name="Mikhailova N."/>
            <person name="Pati A."/>
            <person name="Chen A."/>
            <person name="Palaniappan K."/>
            <person name="Land M."/>
            <person name="Hauser L."/>
            <person name="Brambilla E.M."/>
            <person name="Rohde M."/>
            <person name="Mwirichia R."/>
            <person name="Sikorski J."/>
            <person name="Tindall B.J."/>
            <person name="Goker M."/>
            <person name="Bristow J."/>
            <person name="Eisen J.A."/>
            <person name="Markowitz V."/>
            <person name="Hugenholtz P."/>
            <person name="Klenk H.P."/>
            <person name="Kyrpides N.C."/>
        </authorList>
    </citation>
    <scope>NUCLEOTIDE SEQUENCE [LARGE SCALE GENOMIC DNA]</scope>
    <source>
        <strain evidence="4">DSM 16823 / RW262 / RW262</strain>
    </source>
</reference>
<evidence type="ECO:0000256" key="1">
    <source>
        <dbReference type="SAM" id="MobiDB-lite"/>
    </source>
</evidence>
<organism evidence="3 4">
    <name type="scientific">Fluviicola taffensis (strain DSM 16823 / NCIMB 13979 / RW262)</name>
    <dbReference type="NCBI Taxonomy" id="755732"/>
    <lineage>
        <taxon>Bacteria</taxon>
        <taxon>Pseudomonadati</taxon>
        <taxon>Bacteroidota</taxon>
        <taxon>Flavobacteriia</taxon>
        <taxon>Flavobacteriales</taxon>
        <taxon>Crocinitomicaceae</taxon>
        <taxon>Fluviicola</taxon>
    </lineage>
</organism>